<evidence type="ECO:0000313" key="4">
    <source>
        <dbReference type="Proteomes" id="UP000318995"/>
    </source>
</evidence>
<feature type="signal peptide" evidence="2">
    <location>
        <begin position="1"/>
        <end position="29"/>
    </location>
</feature>
<dbReference type="Proteomes" id="UP000318995">
    <property type="component" value="Unassembled WGS sequence"/>
</dbReference>
<dbReference type="OrthoDB" id="9998135at2"/>
<sequence precursor="true">MGSIASASRAWPAVLGVSSVLLVAVVATAQPGPGGPGHGGPGGPPGAGPDMPPPPPPAAHMGMLLRMEEVRAELGISEEQQTQLRELARDMREQAGTRRGERGERGARRPQGPRDGARPPRPEGGPGGPEGRPEGRPGGERGQRGGREGGPQRGTEMRERLDAMRGEIEQRLGEVLTTEQMTRLEQIELQLRVRRMGPMVLSHGPLAEELGVTLEQGEQIRAKADELRGALAQQIRDVTDASREKLYEELTTEQQAQLKEMLGEPFDMPPPPPRGERMGERRGRSGPPGPRGDRGFGPPRGGPREGRGPDGPPPPPPGE</sequence>
<gene>
    <name evidence="3" type="ORF">Pla111_06930</name>
</gene>
<dbReference type="RefSeq" id="WP_146571339.1">
    <property type="nucleotide sequence ID" value="NZ_SJPH01000001.1"/>
</dbReference>
<accession>A0A5C5WDA7</accession>
<name>A0A5C5WDA7_9BACT</name>
<evidence type="ECO:0000256" key="2">
    <source>
        <dbReference type="SAM" id="SignalP"/>
    </source>
</evidence>
<dbReference type="EMBL" id="SJPH01000001">
    <property type="protein sequence ID" value="TWT48916.1"/>
    <property type="molecule type" value="Genomic_DNA"/>
</dbReference>
<feature type="region of interest" description="Disordered" evidence="1">
    <location>
        <begin position="32"/>
        <end position="161"/>
    </location>
</feature>
<keyword evidence="2" id="KW-0732">Signal</keyword>
<reference evidence="3 4" key="1">
    <citation type="submission" date="2019-02" db="EMBL/GenBank/DDBJ databases">
        <title>Deep-cultivation of Planctomycetes and their phenomic and genomic characterization uncovers novel biology.</title>
        <authorList>
            <person name="Wiegand S."/>
            <person name="Jogler M."/>
            <person name="Boedeker C."/>
            <person name="Pinto D."/>
            <person name="Vollmers J."/>
            <person name="Rivas-Marin E."/>
            <person name="Kohn T."/>
            <person name="Peeters S.H."/>
            <person name="Heuer A."/>
            <person name="Rast P."/>
            <person name="Oberbeckmann S."/>
            <person name="Bunk B."/>
            <person name="Jeske O."/>
            <person name="Meyerdierks A."/>
            <person name="Storesund J.E."/>
            <person name="Kallscheuer N."/>
            <person name="Luecker S."/>
            <person name="Lage O.M."/>
            <person name="Pohl T."/>
            <person name="Merkel B.J."/>
            <person name="Hornburger P."/>
            <person name="Mueller R.-W."/>
            <person name="Bruemmer F."/>
            <person name="Labrenz M."/>
            <person name="Spormann A.M."/>
            <person name="Op Den Camp H."/>
            <person name="Overmann J."/>
            <person name="Amann R."/>
            <person name="Jetten M.S.M."/>
            <person name="Mascher T."/>
            <person name="Medema M.H."/>
            <person name="Devos D.P."/>
            <person name="Kaster A.-K."/>
            <person name="Ovreas L."/>
            <person name="Rohde M."/>
            <person name="Galperin M.Y."/>
            <person name="Jogler C."/>
        </authorList>
    </citation>
    <scope>NUCLEOTIDE SEQUENCE [LARGE SCALE GENOMIC DNA]</scope>
    <source>
        <strain evidence="3 4">Pla111</strain>
    </source>
</reference>
<comment type="caution">
    <text evidence="3">The sequence shown here is derived from an EMBL/GenBank/DDBJ whole genome shotgun (WGS) entry which is preliminary data.</text>
</comment>
<feature type="compositionally biased region" description="Basic and acidic residues" evidence="1">
    <location>
        <begin position="131"/>
        <end position="147"/>
    </location>
</feature>
<evidence type="ECO:0000313" key="3">
    <source>
        <dbReference type="EMBL" id="TWT48916.1"/>
    </source>
</evidence>
<feature type="compositionally biased region" description="Pro residues" evidence="1">
    <location>
        <begin position="310"/>
        <end position="319"/>
    </location>
</feature>
<dbReference type="AlphaFoldDB" id="A0A5C5WDA7"/>
<protein>
    <recommendedName>
        <fullName evidence="5">Periplasmic heavy metal sensor</fullName>
    </recommendedName>
</protein>
<evidence type="ECO:0008006" key="5">
    <source>
        <dbReference type="Google" id="ProtNLM"/>
    </source>
</evidence>
<keyword evidence="4" id="KW-1185">Reference proteome</keyword>
<feature type="compositionally biased region" description="Basic and acidic residues" evidence="1">
    <location>
        <begin position="274"/>
        <end position="283"/>
    </location>
</feature>
<proteinExistence type="predicted"/>
<organism evidence="3 4">
    <name type="scientific">Botrimarina hoheduenensis</name>
    <dbReference type="NCBI Taxonomy" id="2528000"/>
    <lineage>
        <taxon>Bacteria</taxon>
        <taxon>Pseudomonadati</taxon>
        <taxon>Planctomycetota</taxon>
        <taxon>Planctomycetia</taxon>
        <taxon>Pirellulales</taxon>
        <taxon>Lacipirellulaceae</taxon>
        <taxon>Botrimarina</taxon>
    </lineage>
</organism>
<evidence type="ECO:0000256" key="1">
    <source>
        <dbReference type="SAM" id="MobiDB-lite"/>
    </source>
</evidence>
<feature type="chain" id="PRO_5022993918" description="Periplasmic heavy metal sensor" evidence="2">
    <location>
        <begin position="30"/>
        <end position="319"/>
    </location>
</feature>
<feature type="region of interest" description="Disordered" evidence="1">
    <location>
        <begin position="250"/>
        <end position="319"/>
    </location>
</feature>
<feature type="compositionally biased region" description="Basic and acidic residues" evidence="1">
    <location>
        <begin position="86"/>
        <end position="107"/>
    </location>
</feature>
<feature type="compositionally biased region" description="Pro residues" evidence="1">
    <location>
        <begin position="42"/>
        <end position="58"/>
    </location>
</feature>